<dbReference type="PANTHER" id="PTHR13906:SF4">
    <property type="entry name" value="LYSOPHOSPHOLIPID ACYLTRANSFERASE 6"/>
    <property type="match status" value="1"/>
</dbReference>
<dbReference type="GO" id="GO:0016020">
    <property type="term" value="C:membrane"/>
    <property type="evidence" value="ECO:0007669"/>
    <property type="project" value="TreeGrafter"/>
</dbReference>
<dbReference type="PANTHER" id="PTHR13906">
    <property type="entry name" value="PORCUPINE"/>
    <property type="match status" value="1"/>
</dbReference>
<evidence type="ECO:0000313" key="3">
    <source>
        <dbReference type="Proteomes" id="UP000299102"/>
    </source>
</evidence>
<evidence type="ECO:0000256" key="1">
    <source>
        <dbReference type="SAM" id="Phobius"/>
    </source>
</evidence>
<protein>
    <submittedName>
        <fullName evidence="2">Lysophospholipid acyltransferase 1</fullName>
    </submittedName>
</protein>
<evidence type="ECO:0000313" key="2">
    <source>
        <dbReference type="EMBL" id="GBP41981.1"/>
    </source>
</evidence>
<keyword evidence="2" id="KW-0808">Transferase</keyword>
<dbReference type="GO" id="GO:0016746">
    <property type="term" value="F:acyltransferase activity"/>
    <property type="evidence" value="ECO:0007669"/>
    <property type="project" value="UniProtKB-KW"/>
</dbReference>
<sequence>MPSPRRAVLFKVAGSIAAAVLYLSLAKKYPLALLEELTDPTSDVSRSWSGVYLLWYAYLATLVVRCKYYHAWLLSEAICNNSGMGFNGYDKDGKPKWDKMSNVDVFGFEVKDVKALSTRSAGDTVSECGLHYRSDVRRIDSESQ</sequence>
<gene>
    <name evidence="2" type="primary">Mboat1</name>
    <name evidence="2" type="ORF">EVAR_33785_1</name>
</gene>
<accession>A0A4C1VTE7</accession>
<dbReference type="OrthoDB" id="286734at2759"/>
<keyword evidence="1" id="KW-1133">Transmembrane helix</keyword>
<keyword evidence="1" id="KW-0812">Transmembrane</keyword>
<feature type="transmembrane region" description="Helical" evidence="1">
    <location>
        <begin position="45"/>
        <end position="64"/>
    </location>
</feature>
<dbReference type="AlphaFoldDB" id="A0A4C1VTE7"/>
<dbReference type="InterPro" id="IPR049941">
    <property type="entry name" value="LPLAT_7/PORCN-like"/>
</dbReference>
<dbReference type="STRING" id="151549.A0A4C1VTE7"/>
<name>A0A4C1VTE7_EUMVA</name>
<keyword evidence="1" id="KW-0472">Membrane</keyword>
<keyword evidence="2" id="KW-0012">Acyltransferase</keyword>
<reference evidence="2 3" key="1">
    <citation type="journal article" date="2019" name="Commun. Biol.">
        <title>The bagworm genome reveals a unique fibroin gene that provides high tensile strength.</title>
        <authorList>
            <person name="Kono N."/>
            <person name="Nakamura H."/>
            <person name="Ohtoshi R."/>
            <person name="Tomita M."/>
            <person name="Numata K."/>
            <person name="Arakawa K."/>
        </authorList>
    </citation>
    <scope>NUCLEOTIDE SEQUENCE [LARGE SCALE GENOMIC DNA]</scope>
</reference>
<dbReference type="GO" id="GO:0030258">
    <property type="term" value="P:lipid modification"/>
    <property type="evidence" value="ECO:0007669"/>
    <property type="project" value="TreeGrafter"/>
</dbReference>
<keyword evidence="3" id="KW-1185">Reference proteome</keyword>
<dbReference type="Proteomes" id="UP000299102">
    <property type="component" value="Unassembled WGS sequence"/>
</dbReference>
<organism evidence="2 3">
    <name type="scientific">Eumeta variegata</name>
    <name type="common">Bagworm moth</name>
    <name type="synonym">Eumeta japonica</name>
    <dbReference type="NCBI Taxonomy" id="151549"/>
    <lineage>
        <taxon>Eukaryota</taxon>
        <taxon>Metazoa</taxon>
        <taxon>Ecdysozoa</taxon>
        <taxon>Arthropoda</taxon>
        <taxon>Hexapoda</taxon>
        <taxon>Insecta</taxon>
        <taxon>Pterygota</taxon>
        <taxon>Neoptera</taxon>
        <taxon>Endopterygota</taxon>
        <taxon>Lepidoptera</taxon>
        <taxon>Glossata</taxon>
        <taxon>Ditrysia</taxon>
        <taxon>Tineoidea</taxon>
        <taxon>Psychidae</taxon>
        <taxon>Oiketicinae</taxon>
        <taxon>Eumeta</taxon>
    </lineage>
</organism>
<proteinExistence type="predicted"/>
<feature type="transmembrane region" description="Helical" evidence="1">
    <location>
        <begin position="7"/>
        <end position="25"/>
    </location>
</feature>
<comment type="caution">
    <text evidence="2">The sequence shown here is derived from an EMBL/GenBank/DDBJ whole genome shotgun (WGS) entry which is preliminary data.</text>
</comment>
<dbReference type="EMBL" id="BGZK01000409">
    <property type="protein sequence ID" value="GBP41981.1"/>
    <property type="molecule type" value="Genomic_DNA"/>
</dbReference>